<sequence>MLSENEAVLQKLQEWTKGDGDLCQAIGQLLSKDEPDVVLNAAGAVASLVETPSGLQWLLQDHAMFSQVLERVTCLLNHERERVVNVAALILARLSLYELACQRLLCHPSTSMIFGHLVQCLTHSRTDTAMNASFTIGCLCGSEQSRCLILAEAKEQKLVSGLETLLTNGAESEPGQTACFALSCLASKDDGHALLMESPSLPRLLDGLDVLKPSSLFLMFYIHLQRLSVLPSTGSELQEELSACLRKLKRLPKPSPVNVQHQSMACIASWERLEPESGLEVTYNLFDGDTLIYRGPRCEITLPHSHFQHKPPLSLRLNLSTSDGDTSPFSEHVEIRVEGVELRPRPPKDLRFISCTATEVRLKWAGPEGDVKPLSFQVYCDDVLLETTRELGATVSSLSPGTTYTISICALGPGHTSSSRCSVLIHTADGHDHAPGGLEVSVLGCHKLQIIWDAPAVPIGRLFSYELRLNECVVYLGRKRMHTACHLTANTPYICTVTAVTSRGRYQSRAVTKRTTKDEYLNTNRGFCSPKRQDLAPLPAREKSDVKNRTRKLLSTPTSDSDLRKNKHRLPSVMVQSHVPGKNKSSRVTSEELRMYDSSSQFLITGLILIVQIITITYTEKGNIQWEWLRLSGRGYMTREELKYTGGAKKLKKGP</sequence>
<dbReference type="PANTHER" id="PTHR46957">
    <property type="entry name" value="CYTOKINE RECEPTOR"/>
    <property type="match status" value="1"/>
</dbReference>
<feature type="domain" description="Fibronectin type-III" evidence="1">
    <location>
        <begin position="346"/>
        <end position="430"/>
    </location>
</feature>
<dbReference type="CDD" id="cd00063">
    <property type="entry name" value="FN3"/>
    <property type="match status" value="2"/>
</dbReference>
<dbReference type="KEGG" id="ipu:108259925"/>
<dbReference type="SUPFAM" id="SSF49265">
    <property type="entry name" value="Fibronectin type III"/>
    <property type="match status" value="1"/>
</dbReference>
<reference evidence="2" key="1">
    <citation type="journal article" date="2016" name="Nat. Commun.">
        <title>The channel catfish genome sequence provides insights into the evolution of scale formation in teleosts.</title>
        <authorList>
            <person name="Liu Z."/>
            <person name="Liu S."/>
            <person name="Yao J."/>
            <person name="Bao L."/>
            <person name="Zhang J."/>
            <person name="Li Y."/>
            <person name="Jiang C."/>
            <person name="Sun L."/>
            <person name="Wang R."/>
            <person name="Zhang Y."/>
            <person name="Zhou T."/>
            <person name="Zeng Q."/>
            <person name="Fu Q."/>
            <person name="Gao S."/>
            <person name="Li N."/>
            <person name="Koren S."/>
            <person name="Jiang Y."/>
            <person name="Zimin A."/>
            <person name="Xu P."/>
            <person name="Phillippy A.M."/>
            <person name="Geng X."/>
            <person name="Song L."/>
            <person name="Sun F."/>
            <person name="Li C."/>
            <person name="Wang X."/>
            <person name="Chen A."/>
            <person name="Jin Y."/>
            <person name="Yuan Z."/>
            <person name="Yang Y."/>
            <person name="Tan S."/>
            <person name="Peatman E."/>
            <person name="Lu J."/>
            <person name="Qin Z."/>
            <person name="Dunham R."/>
            <person name="Li Z."/>
            <person name="Sonstegard T."/>
            <person name="Feng J."/>
            <person name="Danzmann R.G."/>
            <person name="Schroeder S."/>
            <person name="Scheffler B."/>
            <person name="Duke M.V."/>
            <person name="Ballard L."/>
            <person name="Kucuktas H."/>
            <person name="Kaltenboeck L."/>
            <person name="Liu H."/>
            <person name="Armbruster J."/>
            <person name="Xie Y."/>
            <person name="Kirby M.L."/>
            <person name="Tian Y."/>
            <person name="Flanagan M.E."/>
            <person name="Mu W."/>
            <person name="Waldbieser G.C."/>
        </authorList>
    </citation>
    <scope>NUCLEOTIDE SEQUENCE [LARGE SCALE GENOMIC DNA]</scope>
    <source>
        <strain evidence="2">SDA103</strain>
    </source>
</reference>
<gene>
    <name evidence="3" type="primary">LOC108259925</name>
</gene>
<dbReference type="GO" id="GO:0016020">
    <property type="term" value="C:membrane"/>
    <property type="evidence" value="ECO:0007669"/>
    <property type="project" value="UniProtKB-SubCell"/>
</dbReference>
<dbReference type="Proteomes" id="UP000221080">
    <property type="component" value="Chromosome 28"/>
</dbReference>
<dbReference type="OrthoDB" id="10253954at2759"/>
<reference evidence="3" key="2">
    <citation type="submission" date="2025-08" db="UniProtKB">
        <authorList>
            <consortium name="RefSeq"/>
        </authorList>
    </citation>
    <scope>IDENTIFICATION</scope>
    <source>
        <tissue evidence="3">Blood</tissue>
    </source>
</reference>
<dbReference type="PROSITE" id="PS50853">
    <property type="entry name" value="FN3"/>
    <property type="match status" value="2"/>
</dbReference>
<evidence type="ECO:0000313" key="2">
    <source>
        <dbReference type="Proteomes" id="UP000221080"/>
    </source>
</evidence>
<dbReference type="InterPro" id="IPR003961">
    <property type="entry name" value="FN3_dom"/>
</dbReference>
<dbReference type="InterPro" id="IPR013783">
    <property type="entry name" value="Ig-like_fold"/>
</dbReference>
<dbReference type="Gene3D" id="2.60.40.10">
    <property type="entry name" value="Immunoglobulins"/>
    <property type="match status" value="2"/>
</dbReference>
<dbReference type="PANTHER" id="PTHR46957:SF3">
    <property type="entry name" value="CYTOKINE RECEPTOR"/>
    <property type="match status" value="1"/>
</dbReference>
<name>A0A9F7QTT9_ICTPU</name>
<protein>
    <submittedName>
        <fullName evidence="3">Uncharacterized protein LOC108259925</fullName>
    </submittedName>
</protein>
<dbReference type="InterPro" id="IPR011989">
    <property type="entry name" value="ARM-like"/>
</dbReference>
<dbReference type="SUPFAM" id="SSF48371">
    <property type="entry name" value="ARM repeat"/>
    <property type="match status" value="1"/>
</dbReference>
<accession>A0A9F7QTT9</accession>
<dbReference type="InterPro" id="IPR050713">
    <property type="entry name" value="RTP_Phos/Ushers"/>
</dbReference>
<dbReference type="InterPro" id="IPR036116">
    <property type="entry name" value="FN3_sf"/>
</dbReference>
<organism evidence="2 3">
    <name type="scientific">Ictalurus punctatus</name>
    <name type="common">Channel catfish</name>
    <name type="synonym">Silurus punctatus</name>
    <dbReference type="NCBI Taxonomy" id="7998"/>
    <lineage>
        <taxon>Eukaryota</taxon>
        <taxon>Metazoa</taxon>
        <taxon>Chordata</taxon>
        <taxon>Craniata</taxon>
        <taxon>Vertebrata</taxon>
        <taxon>Euteleostomi</taxon>
        <taxon>Actinopterygii</taxon>
        <taxon>Neopterygii</taxon>
        <taxon>Teleostei</taxon>
        <taxon>Ostariophysi</taxon>
        <taxon>Siluriformes</taxon>
        <taxon>Ictaluridae</taxon>
        <taxon>Ictalurus</taxon>
    </lineage>
</organism>
<keyword evidence="2" id="KW-1185">Reference proteome</keyword>
<evidence type="ECO:0000313" key="3">
    <source>
        <dbReference type="RefSeq" id="XP_053532775.1"/>
    </source>
</evidence>
<dbReference type="GeneID" id="108259925"/>
<dbReference type="SMART" id="SM00060">
    <property type="entry name" value="FN3"/>
    <property type="match status" value="2"/>
</dbReference>
<dbReference type="Pfam" id="PF00041">
    <property type="entry name" value="fn3"/>
    <property type="match status" value="1"/>
</dbReference>
<evidence type="ECO:0000259" key="1">
    <source>
        <dbReference type="PROSITE" id="PS50853"/>
    </source>
</evidence>
<dbReference type="Gene3D" id="1.25.10.10">
    <property type="entry name" value="Leucine-rich Repeat Variant"/>
    <property type="match status" value="2"/>
</dbReference>
<proteinExistence type="predicted"/>
<dbReference type="RefSeq" id="XP_053532775.1">
    <property type="nucleotide sequence ID" value="XM_053676800.1"/>
</dbReference>
<dbReference type="AlphaFoldDB" id="A0A9F7QTT9"/>
<dbReference type="InterPro" id="IPR016024">
    <property type="entry name" value="ARM-type_fold"/>
</dbReference>
<feature type="domain" description="Fibronectin type-III" evidence="1">
    <location>
        <begin position="434"/>
        <end position="519"/>
    </location>
</feature>